<organism evidence="1 2">
    <name type="scientific">Limnobacter parvus</name>
    <dbReference type="NCBI Taxonomy" id="2939690"/>
    <lineage>
        <taxon>Bacteria</taxon>
        <taxon>Pseudomonadati</taxon>
        <taxon>Pseudomonadota</taxon>
        <taxon>Betaproteobacteria</taxon>
        <taxon>Burkholderiales</taxon>
        <taxon>Burkholderiaceae</taxon>
        <taxon>Limnobacter</taxon>
    </lineage>
</organism>
<comment type="caution">
    <text evidence="1">The sequence shown here is derived from an EMBL/GenBank/DDBJ whole genome shotgun (WGS) entry which is preliminary data.</text>
</comment>
<protein>
    <recommendedName>
        <fullName evidence="3">Group 4 capsule polysaccharide lipoprotein gfcB, YjbF</fullName>
    </recommendedName>
</protein>
<name>A0ABT1XIY0_9BURK</name>
<evidence type="ECO:0000313" key="2">
    <source>
        <dbReference type="Proteomes" id="UP001165267"/>
    </source>
</evidence>
<gene>
    <name evidence="1" type="ORF">NSP04_09385</name>
</gene>
<evidence type="ECO:0000313" key="1">
    <source>
        <dbReference type="EMBL" id="MCR2746859.1"/>
    </source>
</evidence>
<dbReference type="EMBL" id="JANKHG010000017">
    <property type="protein sequence ID" value="MCR2746859.1"/>
    <property type="molecule type" value="Genomic_DNA"/>
</dbReference>
<dbReference type="RefSeq" id="WP_257512069.1">
    <property type="nucleotide sequence ID" value="NZ_JANKHG010000017.1"/>
</dbReference>
<proteinExistence type="predicted"/>
<keyword evidence="2" id="KW-1185">Reference proteome</keyword>
<evidence type="ECO:0008006" key="3">
    <source>
        <dbReference type="Google" id="ProtNLM"/>
    </source>
</evidence>
<accession>A0ABT1XIY0</accession>
<reference evidence="1" key="1">
    <citation type="submission" date="2022-07" db="EMBL/GenBank/DDBJ databases">
        <authorList>
            <person name="Xamxidin M."/>
        </authorList>
    </citation>
    <scope>NUCLEOTIDE SEQUENCE</scope>
    <source>
        <strain evidence="1">YS8-69</strain>
    </source>
</reference>
<sequence>MKMLKTGLRGFLGVAFGFICLLFQPVAWGMQAVVLESNVKALPAGTLLQADAVLSVAKSGVVTVVAENGSMKTIRGPYRGAWLLASESIDGLADVKAALGRLLTARSEDTSTLGTVRRLGSSTEWLPAHAKQGWNVVSAEHEGVQCIVPSQRVQLLRQNSQGAELAALRKADSTYQPIHWSENAAFAVWPDSVPIQSEDIYLLRRTGSSIPYRLQIIELAPGFAQSAPVYQLATLLAHRCVVQATLLKHAENL</sequence>
<dbReference type="Proteomes" id="UP001165267">
    <property type="component" value="Unassembled WGS sequence"/>
</dbReference>